<comment type="caution">
    <text evidence="8">The sequence shown here is derived from an EMBL/GenBank/DDBJ whole genome shotgun (WGS) entry which is preliminary data.</text>
</comment>
<sequence length="295" mass="32744">MMMRCTGRSFRAARGRRCNSSQSGPVSDVELGRLQNQLKRLPGSRATLVRPGPEGQIQQKRVLALLVGWTSGSLRAVAKYAEPYAKVGIPAVCIAPSFLQVWITALGSRLFRSLLRGLDQSLEEPVSLVLQTFSAGGLMCPVLVSDFESRERELTKKLNPACAVFDSGPTLFTYENGMVGPKLMYEKGGFSLPVYLATVCGGTSLNAVIGPRKRREMDTFLRSPLLDVPQLYLYSEIDPVTKASRVRKVMLDQQAMGREVQSHCWQDTGHVRHYVGHPVTYEHHIHSLLKKCQLV</sequence>
<proteinExistence type="inferred from homology"/>
<accession>A0AA35RP34</accession>
<feature type="transmembrane region" description="Helical" evidence="7">
    <location>
        <begin position="190"/>
        <end position="209"/>
    </location>
</feature>
<gene>
    <name evidence="8" type="ORF">GBAR_LOCUS8806</name>
</gene>
<dbReference type="Pfam" id="PF05705">
    <property type="entry name" value="DUF829"/>
    <property type="match status" value="1"/>
</dbReference>
<protein>
    <submittedName>
        <fullName evidence="8">Uncharacterized protein</fullName>
    </submittedName>
</protein>
<evidence type="ECO:0000313" key="9">
    <source>
        <dbReference type="Proteomes" id="UP001174909"/>
    </source>
</evidence>
<keyword evidence="5" id="KW-0539">Nucleus</keyword>
<evidence type="ECO:0000256" key="1">
    <source>
        <dbReference type="ARBA" id="ARBA00007387"/>
    </source>
</evidence>
<name>A0AA35RP34_GEOBA</name>
<evidence type="ECO:0000256" key="2">
    <source>
        <dbReference type="ARBA" id="ARBA00022692"/>
    </source>
</evidence>
<evidence type="ECO:0000256" key="7">
    <source>
        <dbReference type="SAM" id="Phobius"/>
    </source>
</evidence>
<comment type="subcellular location">
    <subcellularLocation>
        <location evidence="6">Nucleus outer membrane</location>
        <topology evidence="6">Single-pass membrane protein</topology>
    </subcellularLocation>
</comment>
<dbReference type="GO" id="GO:0005640">
    <property type="term" value="C:nuclear outer membrane"/>
    <property type="evidence" value="ECO:0007669"/>
    <property type="project" value="UniProtKB-SubCell"/>
</dbReference>
<dbReference type="EMBL" id="CASHTH010001321">
    <property type="protein sequence ID" value="CAI8014011.1"/>
    <property type="molecule type" value="Genomic_DNA"/>
</dbReference>
<dbReference type="PANTHER" id="PTHR12265">
    <property type="entry name" value="TRANSMEMBRANE PROTEIN 53"/>
    <property type="match status" value="1"/>
</dbReference>
<comment type="similarity">
    <text evidence="1">Belongs to the TMEM53 family.</text>
</comment>
<evidence type="ECO:0000256" key="4">
    <source>
        <dbReference type="ARBA" id="ARBA00023136"/>
    </source>
</evidence>
<evidence type="ECO:0000256" key="3">
    <source>
        <dbReference type="ARBA" id="ARBA00022989"/>
    </source>
</evidence>
<dbReference type="InterPro" id="IPR008547">
    <property type="entry name" value="DUF829_TMEM53"/>
</dbReference>
<evidence type="ECO:0000256" key="6">
    <source>
        <dbReference type="ARBA" id="ARBA00034303"/>
    </source>
</evidence>
<dbReference type="SUPFAM" id="SSF53474">
    <property type="entry name" value="alpha/beta-Hydrolases"/>
    <property type="match status" value="1"/>
</dbReference>
<reference evidence="8" key="1">
    <citation type="submission" date="2023-03" db="EMBL/GenBank/DDBJ databases">
        <authorList>
            <person name="Steffen K."/>
            <person name="Cardenas P."/>
        </authorList>
    </citation>
    <scope>NUCLEOTIDE SEQUENCE</scope>
</reference>
<organism evidence="8 9">
    <name type="scientific">Geodia barretti</name>
    <name type="common">Barrett's horny sponge</name>
    <dbReference type="NCBI Taxonomy" id="519541"/>
    <lineage>
        <taxon>Eukaryota</taxon>
        <taxon>Metazoa</taxon>
        <taxon>Porifera</taxon>
        <taxon>Demospongiae</taxon>
        <taxon>Heteroscleromorpha</taxon>
        <taxon>Tetractinellida</taxon>
        <taxon>Astrophorina</taxon>
        <taxon>Geodiidae</taxon>
        <taxon>Geodia</taxon>
    </lineage>
</organism>
<keyword evidence="4 7" id="KW-0472">Membrane</keyword>
<dbReference type="AlphaFoldDB" id="A0AA35RP34"/>
<dbReference type="InterPro" id="IPR029058">
    <property type="entry name" value="AB_hydrolase_fold"/>
</dbReference>
<dbReference type="PANTHER" id="PTHR12265:SF30">
    <property type="entry name" value="TRANSMEMBRANE PROTEIN 53"/>
    <property type="match status" value="1"/>
</dbReference>
<evidence type="ECO:0000313" key="8">
    <source>
        <dbReference type="EMBL" id="CAI8014011.1"/>
    </source>
</evidence>
<feature type="transmembrane region" description="Helical" evidence="7">
    <location>
        <begin position="87"/>
        <end position="106"/>
    </location>
</feature>
<keyword evidence="2 7" id="KW-0812">Transmembrane</keyword>
<evidence type="ECO:0000256" key="5">
    <source>
        <dbReference type="ARBA" id="ARBA00023242"/>
    </source>
</evidence>
<keyword evidence="9" id="KW-1185">Reference proteome</keyword>
<dbReference type="Proteomes" id="UP001174909">
    <property type="component" value="Unassembled WGS sequence"/>
</dbReference>
<keyword evidence="3 7" id="KW-1133">Transmembrane helix</keyword>